<evidence type="ECO:0000313" key="2">
    <source>
        <dbReference type="Proteomes" id="UP000825933"/>
    </source>
</evidence>
<protein>
    <submittedName>
        <fullName evidence="1">TFIIB-type zinc ribbon-containing protein</fullName>
    </submittedName>
</protein>
<reference evidence="2" key="1">
    <citation type="journal article" date="2022" name="Microbiol. Resour. Announc.">
        <title>Draft Genome Sequence of a Methanogenic Archaeon from West Spitsbergen Permafrost.</title>
        <authorList>
            <person name="Trubitsyn V."/>
            <person name="Rivkina E."/>
            <person name="Shcherbakova V."/>
        </authorList>
    </citation>
    <scope>NUCLEOTIDE SEQUENCE [LARGE SCALE GENOMIC DNA]</scope>
    <source>
        <strain evidence="2">VT</strain>
    </source>
</reference>
<accession>A0A8T5URE4</accession>
<comment type="caution">
    <text evidence="1">The sequence shown here is derived from an EMBL/GenBank/DDBJ whole genome shotgun (WGS) entry which is preliminary data.</text>
</comment>
<name>A0A8T5URE4_9EURY</name>
<evidence type="ECO:0000313" key="1">
    <source>
        <dbReference type="EMBL" id="MBZ2166338.1"/>
    </source>
</evidence>
<dbReference type="Gene3D" id="1.10.472.170">
    <property type="match status" value="1"/>
</dbReference>
<gene>
    <name evidence="1" type="ORF">K8N75_09845</name>
</gene>
<dbReference type="EMBL" id="JAIOUQ010000011">
    <property type="protein sequence ID" value="MBZ2166338.1"/>
    <property type="molecule type" value="Genomic_DNA"/>
</dbReference>
<proteinExistence type="predicted"/>
<dbReference type="RefSeq" id="WP_223791890.1">
    <property type="nucleotide sequence ID" value="NZ_JAIOUQ010000011.1"/>
</dbReference>
<dbReference type="AlphaFoldDB" id="A0A8T5URE4"/>
<keyword evidence="2" id="KW-1185">Reference proteome</keyword>
<dbReference type="Proteomes" id="UP000825933">
    <property type="component" value="Unassembled WGS sequence"/>
</dbReference>
<organism evidence="1 2">
    <name type="scientific">Methanobacterium spitsbergense</name>
    <dbReference type="NCBI Taxonomy" id="2874285"/>
    <lineage>
        <taxon>Archaea</taxon>
        <taxon>Methanobacteriati</taxon>
        <taxon>Methanobacteriota</taxon>
        <taxon>Methanomada group</taxon>
        <taxon>Methanobacteria</taxon>
        <taxon>Methanobacteriales</taxon>
        <taxon>Methanobacteriaceae</taxon>
        <taxon>Methanobacterium</taxon>
    </lineage>
</organism>
<sequence length="269" mass="31588">MCNAIKENLDTNLESEPEKKEFNYDEFFKDKEFHLPQSKHERPSKEITLLSSRITDDKGKSWGIERYEYKTCIEPNCGYPLVAIDALRGERVCEGCGLTNKHQVMIADMDLKQQHSEEPLRTSEDAGDITHDEEKVLTHIKKRAKKKEYTTKVREAELENRNCKLQVKTPMQDWRKKQYILTLGTISSQLLMTRDQKKRVKHIINKHSLVQIHSRVDQKTTIAGICRYILMKDGRGKELRFNQSVFKFVGLNESNYNVIKRNLDRLRVF</sequence>